<dbReference type="EMBL" id="VDEP01000142">
    <property type="protein sequence ID" value="KAA1128345.1"/>
    <property type="molecule type" value="Genomic_DNA"/>
</dbReference>
<evidence type="ECO:0000313" key="2">
    <source>
        <dbReference type="EMBL" id="KAA1128345.1"/>
    </source>
</evidence>
<sequence length="93" mass="10661">MRKRLIPAPSLHLGWLASKDDARLTWDRRDCRLLIIISLRLMLGCQAGASRFQPRLQRRPNRAPLIDYIKLSCVHPTEPSPLPTTTLNEAHKP</sequence>
<dbReference type="Proteomes" id="UP000324748">
    <property type="component" value="Unassembled WGS sequence"/>
</dbReference>
<name>A0A5B0RTJ0_PUCGR</name>
<gene>
    <name evidence="1" type="ORF">PGT21_028639</name>
    <name evidence="2" type="ORF">PGTUg99_011595</name>
</gene>
<evidence type="ECO:0000313" key="4">
    <source>
        <dbReference type="Proteomes" id="UP000325313"/>
    </source>
</evidence>
<dbReference type="EMBL" id="VSWC01000196">
    <property type="protein sequence ID" value="KAA1066333.1"/>
    <property type="molecule type" value="Genomic_DNA"/>
</dbReference>
<protein>
    <submittedName>
        <fullName evidence="2">Uncharacterized protein</fullName>
    </submittedName>
</protein>
<accession>A0A5B0RTJ0</accession>
<dbReference type="Proteomes" id="UP000325313">
    <property type="component" value="Unassembled WGS sequence"/>
</dbReference>
<dbReference type="AlphaFoldDB" id="A0A5B0RTJ0"/>
<reference evidence="3 4" key="1">
    <citation type="submission" date="2019-05" db="EMBL/GenBank/DDBJ databases">
        <title>Emergence of the Ug99 lineage of the wheat stem rust pathogen through somatic hybridization.</title>
        <authorList>
            <person name="Li F."/>
            <person name="Upadhyaya N.M."/>
            <person name="Sperschneider J."/>
            <person name="Matny O."/>
            <person name="Nguyen-Phuc H."/>
            <person name="Mago R."/>
            <person name="Raley C."/>
            <person name="Miller M.E."/>
            <person name="Silverstein K.A.T."/>
            <person name="Henningsen E."/>
            <person name="Hirsch C.D."/>
            <person name="Visser B."/>
            <person name="Pretorius Z.A."/>
            <person name="Steffenson B.J."/>
            <person name="Schwessinger B."/>
            <person name="Dodds P.N."/>
            <person name="Figueroa M."/>
        </authorList>
    </citation>
    <scope>NUCLEOTIDE SEQUENCE [LARGE SCALE GENOMIC DNA]</scope>
    <source>
        <strain evidence="1">21-0</strain>
        <strain evidence="2 4">Ug99</strain>
    </source>
</reference>
<organism evidence="2 4">
    <name type="scientific">Puccinia graminis f. sp. tritici</name>
    <dbReference type="NCBI Taxonomy" id="56615"/>
    <lineage>
        <taxon>Eukaryota</taxon>
        <taxon>Fungi</taxon>
        <taxon>Dikarya</taxon>
        <taxon>Basidiomycota</taxon>
        <taxon>Pucciniomycotina</taxon>
        <taxon>Pucciniomycetes</taxon>
        <taxon>Pucciniales</taxon>
        <taxon>Pucciniaceae</taxon>
        <taxon>Puccinia</taxon>
    </lineage>
</organism>
<proteinExistence type="predicted"/>
<comment type="caution">
    <text evidence="2">The sequence shown here is derived from an EMBL/GenBank/DDBJ whole genome shotgun (WGS) entry which is preliminary data.</text>
</comment>
<keyword evidence="3" id="KW-1185">Reference proteome</keyword>
<evidence type="ECO:0000313" key="3">
    <source>
        <dbReference type="Proteomes" id="UP000324748"/>
    </source>
</evidence>
<evidence type="ECO:0000313" key="1">
    <source>
        <dbReference type="EMBL" id="KAA1066333.1"/>
    </source>
</evidence>